<reference evidence="1" key="1">
    <citation type="submission" date="2019-04" db="EMBL/GenBank/DDBJ databases">
        <title>Genome assembly of Zosterops borbonicus 15179.</title>
        <authorList>
            <person name="Leroy T."/>
            <person name="Anselmetti Y."/>
            <person name="Tilak M.-K."/>
            <person name="Nabholz B."/>
        </authorList>
    </citation>
    <scope>NUCLEOTIDE SEQUENCE</scope>
    <source>
        <strain evidence="1">HGM_15179</strain>
        <tissue evidence="1">Muscle</tissue>
    </source>
</reference>
<evidence type="ECO:0000313" key="2">
    <source>
        <dbReference type="Proteomes" id="UP000796761"/>
    </source>
</evidence>
<dbReference type="EMBL" id="SWJQ01000424">
    <property type="protein sequence ID" value="TRZ14596.1"/>
    <property type="molecule type" value="Genomic_DNA"/>
</dbReference>
<organism evidence="1 2">
    <name type="scientific">Zosterops borbonicus</name>
    <dbReference type="NCBI Taxonomy" id="364589"/>
    <lineage>
        <taxon>Eukaryota</taxon>
        <taxon>Metazoa</taxon>
        <taxon>Chordata</taxon>
        <taxon>Craniata</taxon>
        <taxon>Vertebrata</taxon>
        <taxon>Euteleostomi</taxon>
        <taxon>Archelosauria</taxon>
        <taxon>Archosauria</taxon>
        <taxon>Dinosauria</taxon>
        <taxon>Saurischia</taxon>
        <taxon>Theropoda</taxon>
        <taxon>Coelurosauria</taxon>
        <taxon>Aves</taxon>
        <taxon>Neognathae</taxon>
        <taxon>Neoaves</taxon>
        <taxon>Telluraves</taxon>
        <taxon>Australaves</taxon>
        <taxon>Passeriformes</taxon>
        <taxon>Sylvioidea</taxon>
        <taxon>Zosteropidae</taxon>
        <taxon>Zosterops</taxon>
    </lineage>
</organism>
<evidence type="ECO:0000313" key="1">
    <source>
        <dbReference type="EMBL" id="TRZ14596.1"/>
    </source>
</evidence>
<dbReference type="Proteomes" id="UP000796761">
    <property type="component" value="Unassembled WGS sequence"/>
</dbReference>
<proteinExistence type="predicted"/>
<dbReference type="AlphaFoldDB" id="A0A8K1LI61"/>
<accession>A0A8K1LI61</accession>
<feature type="non-terminal residue" evidence="1">
    <location>
        <position position="73"/>
    </location>
</feature>
<gene>
    <name evidence="1" type="ORF">HGM15179_012512</name>
</gene>
<name>A0A8K1LI61_9PASS</name>
<sequence>VKKPFGGHWRGTALQLALLKGKGSNFDTTVLESEKKKKIKKRGWFSSNLMKCQSVNHSSFVLMNICFSLILNQ</sequence>
<comment type="caution">
    <text evidence="1">The sequence shown here is derived from an EMBL/GenBank/DDBJ whole genome shotgun (WGS) entry which is preliminary data.</text>
</comment>
<keyword evidence="2" id="KW-1185">Reference proteome</keyword>
<protein>
    <submittedName>
        <fullName evidence="1">Uncharacterized protein</fullName>
    </submittedName>
</protein>
<feature type="non-terminal residue" evidence="1">
    <location>
        <position position="1"/>
    </location>
</feature>